<organism evidence="3 4">
    <name type="scientific">Corchorus olitorius</name>
    <dbReference type="NCBI Taxonomy" id="93759"/>
    <lineage>
        <taxon>Eukaryota</taxon>
        <taxon>Viridiplantae</taxon>
        <taxon>Streptophyta</taxon>
        <taxon>Embryophyta</taxon>
        <taxon>Tracheophyta</taxon>
        <taxon>Spermatophyta</taxon>
        <taxon>Magnoliopsida</taxon>
        <taxon>eudicotyledons</taxon>
        <taxon>Gunneridae</taxon>
        <taxon>Pentapetalae</taxon>
        <taxon>rosids</taxon>
        <taxon>malvids</taxon>
        <taxon>Malvales</taxon>
        <taxon>Malvaceae</taxon>
        <taxon>Grewioideae</taxon>
        <taxon>Apeibeae</taxon>
        <taxon>Corchorus</taxon>
    </lineage>
</organism>
<proteinExistence type="inferred from homology"/>
<keyword evidence="4" id="KW-1185">Reference proteome</keyword>
<dbReference type="EMBL" id="AWUE01018464">
    <property type="protein sequence ID" value="OMO80060.1"/>
    <property type="molecule type" value="Genomic_DNA"/>
</dbReference>
<dbReference type="PANTHER" id="PTHR11206">
    <property type="entry name" value="MULTIDRUG RESISTANCE PROTEIN"/>
    <property type="match status" value="1"/>
</dbReference>
<dbReference type="Pfam" id="PF01554">
    <property type="entry name" value="MatE"/>
    <property type="match status" value="1"/>
</dbReference>
<name>A0A1R3IBW9_9ROSI</name>
<keyword evidence="2" id="KW-0812">Transmembrane</keyword>
<keyword evidence="2" id="KW-0472">Membrane</keyword>
<gene>
    <name evidence="3" type="ORF">COLO4_24260</name>
</gene>
<dbReference type="OrthoDB" id="2126698at2759"/>
<dbReference type="GO" id="GO:0016020">
    <property type="term" value="C:membrane"/>
    <property type="evidence" value="ECO:0007669"/>
    <property type="project" value="InterPro"/>
</dbReference>
<evidence type="ECO:0000313" key="4">
    <source>
        <dbReference type="Proteomes" id="UP000187203"/>
    </source>
</evidence>
<comment type="caution">
    <text evidence="3">The sequence shown here is derived from an EMBL/GenBank/DDBJ whole genome shotgun (WGS) entry which is preliminary data.</text>
</comment>
<sequence length="121" mass="13008">MALLLFAGYLKNPEVSVGALSICTVRVSNELGARHPRRTKFSMLVAVIFSFMIGATISLLILIISRNTYASLFSNDTQVQDIVKDLTPLLALSILINDIQPVLSGVAVGAGWQAAVAYVIM</sequence>
<keyword evidence="2" id="KW-1133">Transmembrane helix</keyword>
<dbReference type="InterPro" id="IPR002528">
    <property type="entry name" value="MATE_fam"/>
</dbReference>
<dbReference type="AlphaFoldDB" id="A0A1R3IBW9"/>
<dbReference type="STRING" id="93759.A0A1R3IBW9"/>
<reference evidence="4" key="1">
    <citation type="submission" date="2013-09" db="EMBL/GenBank/DDBJ databases">
        <title>Corchorus olitorius genome sequencing.</title>
        <authorList>
            <person name="Alam M."/>
            <person name="Haque M.S."/>
            <person name="Islam M.S."/>
            <person name="Emdad E.M."/>
            <person name="Islam M.M."/>
            <person name="Ahmed B."/>
            <person name="Halim A."/>
            <person name="Hossen Q.M.M."/>
            <person name="Hossain M.Z."/>
            <person name="Ahmed R."/>
            <person name="Khan M.M."/>
            <person name="Islam R."/>
            <person name="Rashid M.M."/>
            <person name="Khan S.A."/>
            <person name="Rahman M.S."/>
            <person name="Alam M."/>
            <person name="Yahiya A.S."/>
            <person name="Khan M.S."/>
            <person name="Azam M.S."/>
            <person name="Haque T."/>
            <person name="Lashkar M.Z.H."/>
            <person name="Akhand A.I."/>
            <person name="Morshed G."/>
            <person name="Roy S."/>
            <person name="Uddin K.S."/>
            <person name="Rabeya T."/>
            <person name="Hossain A.S."/>
            <person name="Chowdhury A."/>
            <person name="Snigdha A.R."/>
            <person name="Mortoza M.S."/>
            <person name="Matin S.A."/>
            <person name="Hoque S.M.E."/>
            <person name="Islam M.K."/>
            <person name="Roy D.K."/>
            <person name="Haider R."/>
            <person name="Moosa M.M."/>
            <person name="Elias S.M."/>
            <person name="Hasan A.M."/>
            <person name="Jahan S."/>
            <person name="Shafiuddin M."/>
            <person name="Mahmood N."/>
            <person name="Shommy N.S."/>
        </authorList>
    </citation>
    <scope>NUCLEOTIDE SEQUENCE [LARGE SCALE GENOMIC DNA]</scope>
    <source>
        <strain evidence="4">cv. O-4</strain>
    </source>
</reference>
<comment type="similarity">
    <text evidence="1">Belongs to the multi antimicrobial extrusion (MATE) (TC 2.A.66.1) family.</text>
</comment>
<accession>A0A1R3IBW9</accession>
<dbReference type="Proteomes" id="UP000187203">
    <property type="component" value="Unassembled WGS sequence"/>
</dbReference>
<evidence type="ECO:0000313" key="3">
    <source>
        <dbReference type="EMBL" id="OMO80060.1"/>
    </source>
</evidence>
<evidence type="ECO:0000256" key="2">
    <source>
        <dbReference type="SAM" id="Phobius"/>
    </source>
</evidence>
<evidence type="ECO:0000256" key="1">
    <source>
        <dbReference type="ARBA" id="ARBA00010199"/>
    </source>
</evidence>
<protein>
    <submittedName>
        <fullName evidence="3">Multi antimicrobial extrusion protein</fullName>
    </submittedName>
</protein>
<feature type="transmembrane region" description="Helical" evidence="2">
    <location>
        <begin position="43"/>
        <end position="64"/>
    </location>
</feature>
<dbReference type="GO" id="GO:0015297">
    <property type="term" value="F:antiporter activity"/>
    <property type="evidence" value="ECO:0007669"/>
    <property type="project" value="InterPro"/>
</dbReference>
<dbReference type="GO" id="GO:0042910">
    <property type="term" value="F:xenobiotic transmembrane transporter activity"/>
    <property type="evidence" value="ECO:0007669"/>
    <property type="project" value="InterPro"/>
</dbReference>